<comment type="similarity">
    <text evidence="7">Belongs to the binding-protein-dependent transport system permease family.</text>
</comment>
<evidence type="ECO:0000256" key="4">
    <source>
        <dbReference type="ARBA" id="ARBA00022692"/>
    </source>
</evidence>
<dbReference type="Pfam" id="PF00528">
    <property type="entry name" value="BPD_transp_1"/>
    <property type="match status" value="1"/>
</dbReference>
<keyword evidence="10" id="KW-1185">Reference proteome</keyword>
<comment type="caution">
    <text evidence="9">The sequence shown here is derived from an EMBL/GenBank/DDBJ whole genome shotgun (WGS) entry which is preliminary data.</text>
</comment>
<keyword evidence="4 7" id="KW-0812">Transmembrane</keyword>
<dbReference type="InterPro" id="IPR000515">
    <property type="entry name" value="MetI-like"/>
</dbReference>
<accession>A0ABS7FZJ5</accession>
<dbReference type="EMBL" id="JAIBOA010000019">
    <property type="protein sequence ID" value="MBW8485870.1"/>
    <property type="molecule type" value="Genomic_DNA"/>
</dbReference>
<dbReference type="RefSeq" id="WP_220169112.1">
    <property type="nucleotide sequence ID" value="NZ_JAIBOA010000019.1"/>
</dbReference>
<dbReference type="Proteomes" id="UP000774570">
    <property type="component" value="Unassembled WGS sequence"/>
</dbReference>
<feature type="transmembrane region" description="Helical" evidence="7">
    <location>
        <begin position="187"/>
        <end position="206"/>
    </location>
</feature>
<evidence type="ECO:0000256" key="5">
    <source>
        <dbReference type="ARBA" id="ARBA00022989"/>
    </source>
</evidence>
<feature type="transmembrane region" description="Helical" evidence="7">
    <location>
        <begin position="129"/>
        <end position="151"/>
    </location>
</feature>
<evidence type="ECO:0000256" key="1">
    <source>
        <dbReference type="ARBA" id="ARBA00004651"/>
    </source>
</evidence>
<reference evidence="9 10" key="1">
    <citation type="submission" date="2021-07" db="EMBL/GenBank/DDBJ databases">
        <title>Actinomadura sp. PM05-2 isolated from lichen.</title>
        <authorList>
            <person name="Somphong A."/>
            <person name="Phongsopitanun W."/>
            <person name="Tanasupawat S."/>
            <person name="Peongsungnone V."/>
        </authorList>
    </citation>
    <scope>NUCLEOTIDE SEQUENCE [LARGE SCALE GENOMIC DNA]</scope>
    <source>
        <strain evidence="9 10">PM05-2</strain>
    </source>
</reference>
<evidence type="ECO:0000259" key="8">
    <source>
        <dbReference type="PROSITE" id="PS50928"/>
    </source>
</evidence>
<dbReference type="PROSITE" id="PS51257">
    <property type="entry name" value="PROKAR_LIPOPROTEIN"/>
    <property type="match status" value="1"/>
</dbReference>
<evidence type="ECO:0000256" key="2">
    <source>
        <dbReference type="ARBA" id="ARBA00022448"/>
    </source>
</evidence>
<keyword evidence="3" id="KW-1003">Cell membrane</keyword>
<dbReference type="PROSITE" id="PS50928">
    <property type="entry name" value="ABC_TM1"/>
    <property type="match status" value="1"/>
</dbReference>
<keyword evidence="6 7" id="KW-0472">Membrane</keyword>
<dbReference type="PANTHER" id="PTHR30151:SF0">
    <property type="entry name" value="ABC TRANSPORTER PERMEASE PROTEIN MJ0413-RELATED"/>
    <property type="match status" value="1"/>
</dbReference>
<feature type="domain" description="ABC transmembrane type-1" evidence="8">
    <location>
        <begin position="58"/>
        <end position="245"/>
    </location>
</feature>
<dbReference type="Gene3D" id="1.10.3720.10">
    <property type="entry name" value="MetI-like"/>
    <property type="match status" value="1"/>
</dbReference>
<evidence type="ECO:0000313" key="9">
    <source>
        <dbReference type="EMBL" id="MBW8485870.1"/>
    </source>
</evidence>
<name>A0ABS7FZJ5_9ACTN</name>
<gene>
    <name evidence="9" type="ORF">K1Y72_26060</name>
</gene>
<dbReference type="SUPFAM" id="SSF161098">
    <property type="entry name" value="MetI-like"/>
    <property type="match status" value="1"/>
</dbReference>
<dbReference type="InterPro" id="IPR035906">
    <property type="entry name" value="MetI-like_sf"/>
</dbReference>
<protein>
    <submittedName>
        <fullName evidence="9">ABC transporter permease subunit</fullName>
    </submittedName>
</protein>
<comment type="subcellular location">
    <subcellularLocation>
        <location evidence="1 7">Cell membrane</location>
        <topology evidence="1 7">Multi-pass membrane protein</topology>
    </subcellularLocation>
</comment>
<feature type="transmembrane region" description="Helical" evidence="7">
    <location>
        <begin position="227"/>
        <end position="248"/>
    </location>
</feature>
<evidence type="ECO:0000313" key="10">
    <source>
        <dbReference type="Proteomes" id="UP000774570"/>
    </source>
</evidence>
<proteinExistence type="inferred from homology"/>
<evidence type="ECO:0000256" key="3">
    <source>
        <dbReference type="ARBA" id="ARBA00022475"/>
    </source>
</evidence>
<organism evidence="9 10">
    <name type="scientific">Actinomadura parmotrematis</name>
    <dbReference type="NCBI Taxonomy" id="2864039"/>
    <lineage>
        <taxon>Bacteria</taxon>
        <taxon>Bacillati</taxon>
        <taxon>Actinomycetota</taxon>
        <taxon>Actinomycetes</taxon>
        <taxon>Streptosporangiales</taxon>
        <taxon>Thermomonosporaceae</taxon>
        <taxon>Actinomadura</taxon>
    </lineage>
</organism>
<sequence length="260" mass="26747">MSPARRLAVSAASVAVLCGCWEAAPRLGLAPDASLPPLSRVLAGTAAVLGDAAFRDQLAVSAARWAAGLGCAVLAGVPLGVAMGRAPLLRRLVEPLLALLYPVPKVALVVPLLLVLGQRMPAGRADETARVAVIALGCLIPLTVSAAHGAAGVEPRLLWTARAAGAGRVRRLAAVVLPAALPQVLSGLRIALAVSLFTLVGAELLVRGQGVGAYLFDAYDIGEYTRVWAVTVLVAATGLVLDTGYALAVRRLLPWWEGEV</sequence>
<keyword evidence="2 7" id="KW-0813">Transport</keyword>
<evidence type="ECO:0000256" key="6">
    <source>
        <dbReference type="ARBA" id="ARBA00023136"/>
    </source>
</evidence>
<keyword evidence="5 7" id="KW-1133">Transmembrane helix</keyword>
<feature type="transmembrane region" description="Helical" evidence="7">
    <location>
        <begin position="66"/>
        <end position="84"/>
    </location>
</feature>
<feature type="transmembrane region" description="Helical" evidence="7">
    <location>
        <begin position="96"/>
        <end position="117"/>
    </location>
</feature>
<dbReference type="PANTHER" id="PTHR30151">
    <property type="entry name" value="ALKANE SULFONATE ABC TRANSPORTER-RELATED, MEMBRANE SUBUNIT"/>
    <property type="match status" value="1"/>
</dbReference>
<evidence type="ECO:0000256" key="7">
    <source>
        <dbReference type="RuleBase" id="RU363032"/>
    </source>
</evidence>
<dbReference type="CDD" id="cd06261">
    <property type="entry name" value="TM_PBP2"/>
    <property type="match status" value="1"/>
</dbReference>